<organism evidence="2 3">
    <name type="scientific">Candidatus Jeotgalibaca merdavium</name>
    <dbReference type="NCBI Taxonomy" id="2838627"/>
    <lineage>
        <taxon>Bacteria</taxon>
        <taxon>Bacillati</taxon>
        <taxon>Bacillota</taxon>
        <taxon>Bacilli</taxon>
        <taxon>Lactobacillales</taxon>
        <taxon>Carnobacteriaceae</taxon>
        <taxon>Jeotgalibaca</taxon>
    </lineage>
</organism>
<dbReference type="Proteomes" id="UP000886856">
    <property type="component" value="Unassembled WGS sequence"/>
</dbReference>
<sequence length="188" mass="22020">MYKNDNELAIFRKQIEQTNKQGEFLLKAFDEITTIKNDMIAMRDETRETNIQTNNMLLEIKDEHNGFKEELEEFKNTVTLSGPQADRLHKFATTKGHQLTKEFFGEEVSQELYMKKFGHLIMGVYTAIKKRFEVSKYTLVKRVQGEQAVAFVESLTLNDLPKNYLRLTDSQIDTAERHGDYRILEKLC</sequence>
<evidence type="ECO:0000259" key="1">
    <source>
        <dbReference type="Pfam" id="PF10552"/>
    </source>
</evidence>
<dbReference type="InterPro" id="IPR018878">
    <property type="entry name" value="ORF6C_dom"/>
</dbReference>
<gene>
    <name evidence="2" type="ORF">H9948_08150</name>
</gene>
<reference evidence="2" key="1">
    <citation type="journal article" date="2021" name="PeerJ">
        <title>Extensive microbial diversity within the chicken gut microbiome revealed by metagenomics and culture.</title>
        <authorList>
            <person name="Gilroy R."/>
            <person name="Ravi A."/>
            <person name="Getino M."/>
            <person name="Pursley I."/>
            <person name="Horton D.L."/>
            <person name="Alikhan N.F."/>
            <person name="Baker D."/>
            <person name="Gharbi K."/>
            <person name="Hall N."/>
            <person name="Watson M."/>
            <person name="Adriaenssens E.M."/>
            <person name="Foster-Nyarko E."/>
            <person name="Jarju S."/>
            <person name="Secka A."/>
            <person name="Antonio M."/>
            <person name="Oren A."/>
            <person name="Chaudhuri R.R."/>
            <person name="La Ragione R."/>
            <person name="Hildebrand F."/>
            <person name="Pallen M.J."/>
        </authorList>
    </citation>
    <scope>NUCLEOTIDE SEQUENCE</scope>
    <source>
        <strain evidence="2">CHK171-505</strain>
    </source>
</reference>
<evidence type="ECO:0000313" key="2">
    <source>
        <dbReference type="EMBL" id="HJA90745.1"/>
    </source>
</evidence>
<evidence type="ECO:0000313" key="3">
    <source>
        <dbReference type="Proteomes" id="UP000886856"/>
    </source>
</evidence>
<dbReference type="EMBL" id="DWYW01000187">
    <property type="protein sequence ID" value="HJA90745.1"/>
    <property type="molecule type" value="Genomic_DNA"/>
</dbReference>
<accession>A0A9D2I1V5</accession>
<reference evidence="2" key="2">
    <citation type="submission" date="2021-04" db="EMBL/GenBank/DDBJ databases">
        <authorList>
            <person name="Gilroy R."/>
        </authorList>
    </citation>
    <scope>NUCLEOTIDE SEQUENCE</scope>
    <source>
        <strain evidence="2">CHK171-505</strain>
    </source>
</reference>
<comment type="caution">
    <text evidence="2">The sequence shown here is derived from an EMBL/GenBank/DDBJ whole genome shotgun (WGS) entry which is preliminary data.</text>
</comment>
<dbReference type="Pfam" id="PF10552">
    <property type="entry name" value="ORF6C"/>
    <property type="match status" value="1"/>
</dbReference>
<dbReference type="AlphaFoldDB" id="A0A9D2I1V5"/>
<feature type="domain" description="ORF6C" evidence="1">
    <location>
        <begin position="55"/>
        <end position="158"/>
    </location>
</feature>
<protein>
    <submittedName>
        <fullName evidence="2">ORF6C domain-containing protein</fullName>
    </submittedName>
</protein>
<proteinExistence type="predicted"/>
<name>A0A9D2I1V5_9LACT</name>